<protein>
    <submittedName>
        <fullName evidence="2">Flp pilus assembly surface protein TadF ATP/GTP-binding motif</fullName>
    </submittedName>
</protein>
<sequence length="186" mass="20804">MRRNSVTRFTSRRNQKGAFAIELAFVLVGLCAIYLFATDLSHKLLVRAKLDRSSFALVNVIKERSRYFEADIAGRTNLQVSQQDLVDLTAVASRMLDSSVEDVALQIESYVIGEGVVTHRSPKFSSLGCRTDSLSNYQALVPIEKGLSYPIYRVTLCEDHHSWFEAFSSGEDADMRLTSSSIMPGR</sequence>
<proteinExistence type="predicted"/>
<dbReference type="EMBL" id="BBMT01000004">
    <property type="protein sequence ID" value="GAL34240.1"/>
    <property type="molecule type" value="Genomic_DNA"/>
</dbReference>
<dbReference type="InterPro" id="IPR031582">
    <property type="entry name" value="TadF"/>
</dbReference>
<reference evidence="2 3" key="1">
    <citation type="submission" date="2014-09" db="EMBL/GenBank/DDBJ databases">
        <title>Vibrio maritimus JCM 19240. (C210) whole genome shotgun sequence.</title>
        <authorList>
            <person name="Sawabe T."/>
            <person name="Meirelles P."/>
            <person name="Nakanishi M."/>
            <person name="Sayaka M."/>
            <person name="Hattori M."/>
            <person name="Ohkuma M."/>
        </authorList>
    </citation>
    <scope>NUCLEOTIDE SEQUENCE [LARGE SCALE GENOMIC DNA]</scope>
    <source>
        <strain evidence="2 3">JCM 19240</strain>
    </source>
</reference>
<keyword evidence="3" id="KW-1185">Reference proteome</keyword>
<keyword evidence="1" id="KW-0472">Membrane</keyword>
<evidence type="ECO:0000256" key="1">
    <source>
        <dbReference type="SAM" id="Phobius"/>
    </source>
</evidence>
<keyword evidence="1" id="KW-1133">Transmembrane helix</keyword>
<accession>A0A090T2M1</accession>
<name>A0A090T2M1_9VIBR</name>
<evidence type="ECO:0000313" key="3">
    <source>
        <dbReference type="Proteomes" id="UP000029224"/>
    </source>
</evidence>
<feature type="transmembrane region" description="Helical" evidence="1">
    <location>
        <begin position="20"/>
        <end position="37"/>
    </location>
</feature>
<dbReference type="Pfam" id="PF16964">
    <property type="entry name" value="TadF"/>
    <property type="match status" value="1"/>
</dbReference>
<gene>
    <name evidence="2" type="ORF">JCM19240_1148</name>
</gene>
<dbReference type="OrthoDB" id="5876198at2"/>
<keyword evidence="1" id="KW-0812">Transmembrane</keyword>
<organism evidence="2 3">
    <name type="scientific">Vibrio maritimus</name>
    <dbReference type="NCBI Taxonomy" id="990268"/>
    <lineage>
        <taxon>Bacteria</taxon>
        <taxon>Pseudomonadati</taxon>
        <taxon>Pseudomonadota</taxon>
        <taxon>Gammaproteobacteria</taxon>
        <taxon>Vibrionales</taxon>
        <taxon>Vibrionaceae</taxon>
        <taxon>Vibrio</taxon>
    </lineage>
</organism>
<dbReference type="Proteomes" id="UP000029224">
    <property type="component" value="Unassembled WGS sequence"/>
</dbReference>
<dbReference type="AlphaFoldDB" id="A0A090T2M1"/>
<evidence type="ECO:0000313" key="2">
    <source>
        <dbReference type="EMBL" id="GAL34240.1"/>
    </source>
</evidence>
<reference evidence="2 3" key="2">
    <citation type="submission" date="2014-09" db="EMBL/GenBank/DDBJ databases">
        <authorList>
            <consortium name="NBRP consortium"/>
            <person name="Sawabe T."/>
            <person name="Meirelles P."/>
            <person name="Nakanishi M."/>
            <person name="Sayaka M."/>
            <person name="Hattori M."/>
            <person name="Ohkuma M."/>
        </authorList>
    </citation>
    <scope>NUCLEOTIDE SEQUENCE [LARGE SCALE GENOMIC DNA]</scope>
    <source>
        <strain evidence="2 3">JCM 19240</strain>
    </source>
</reference>
<comment type="caution">
    <text evidence="2">The sequence shown here is derived from an EMBL/GenBank/DDBJ whole genome shotgun (WGS) entry which is preliminary data.</text>
</comment>